<name>A0A1Q9DX72_SYMMI</name>
<dbReference type="PROSITE" id="PS50297">
    <property type="entry name" value="ANK_REP_REGION"/>
    <property type="match status" value="1"/>
</dbReference>
<evidence type="ECO:0000313" key="2">
    <source>
        <dbReference type="EMBL" id="OLP99761.1"/>
    </source>
</evidence>
<dbReference type="Pfam" id="PF12796">
    <property type="entry name" value="Ank_2"/>
    <property type="match status" value="1"/>
</dbReference>
<sequence>MASASKPATYKRYTARNTYQGAVPPAAVLIEDFVAERAHNAGKLVESLDHADTVPRHLRRRARSWRPFGLLRCRAPVMADARVVRRKRNRYRSIATTSNSAAVLAAEEEPGTGNIRVRVRKHWRRPAILLRAHASGVPPLAGTSQKYLQTHIWHAKRARMENLWNHRLATHNCGLGVRALYRAMSRHCCMHDRSYMQLIEIFGSEDSIVQILSRCGVQKRLALSASARSGSRRFRSMLYACNTDQLVAPVLMLWCPSLCTKRQVAKESSSEEEMLPFVVDVGKETAPQPDINMSNDEDSKQDQVEGWKMWVWVHPSAVDEALSNLTLAAQQAASTPSGSKPSVTAMPGLGFLELSGPKALEVLARVVPPEVCRDSAATRLWRQVSSACGGARVVPPHGAVLAIQLEESVLHQCKTAGLAAGRQPNQGDNGSEWLARWPDQVQQCHLWETFSMQDGLDVLLVFRGGGKIADCAAGVDMILPAGTSRQLLATGRIPVTFPMYVILTDVLFKMTKFKKHEELKAEGGLVLFTSDLGNAIFVSHEWAGEAHPDPTGEQLKVLQAALKALLFDATSIPVDINSEILFGKQPGVFTSEMRARPLFVWYDYCSCPQAGAVHIMEEQQKAIDSIPAYVESCKYFFILCPQIRHSKKDLLLSKSSWGMRGWCRLERLASQLKLHGASCLIEVRSGKHQTLTVPYEYLREPVFEGVFTLDADRARIVGVVQSLIRNRLLSYLVAGDFHNYRMLLNLQHVHFRSGPVEPIRGLVPGFRSQELDPSKFFLDEYLHEAGFEDGKRRVESGWTPLCYAALGGNPLIISALLELQASPNDTIHKGEKPLALTAGTSVLTIAVVLRHSEAMRVLLEHRADVNARDKTGSTAMHYACASKNMDAVDILRAAGGSTTIQNSLHFSPLALSGGAGAGEGSVDVIRALLQDAPRAEVSRALHSSILFGAASAEVVAALIEADADIDQPLAFPPRSPISVAFAVLSAMHLWRATPTSMYAYHHSGATPLMCSILCGSFEAAAVLIAAGARVDIRNRRGKTPADLAELLSAPEFIISGIQGKVRICEDLVLNCFTTQSVAF</sequence>
<dbReference type="Gene3D" id="1.25.40.20">
    <property type="entry name" value="Ankyrin repeat-containing domain"/>
    <property type="match status" value="2"/>
</dbReference>
<dbReference type="GO" id="GO:0001682">
    <property type="term" value="P:tRNA 5'-leader removal"/>
    <property type="evidence" value="ECO:0007669"/>
    <property type="project" value="InterPro"/>
</dbReference>
<dbReference type="SUPFAM" id="SSF48403">
    <property type="entry name" value="Ankyrin repeat"/>
    <property type="match status" value="1"/>
</dbReference>
<keyword evidence="3" id="KW-1185">Reference proteome</keyword>
<evidence type="ECO:0000313" key="3">
    <source>
        <dbReference type="Proteomes" id="UP000186817"/>
    </source>
</evidence>
<organism evidence="2 3">
    <name type="scientific">Symbiodinium microadriaticum</name>
    <name type="common">Dinoflagellate</name>
    <name type="synonym">Zooxanthella microadriatica</name>
    <dbReference type="NCBI Taxonomy" id="2951"/>
    <lineage>
        <taxon>Eukaryota</taxon>
        <taxon>Sar</taxon>
        <taxon>Alveolata</taxon>
        <taxon>Dinophyceae</taxon>
        <taxon>Suessiales</taxon>
        <taxon>Symbiodiniaceae</taxon>
        <taxon>Symbiodinium</taxon>
    </lineage>
</organism>
<evidence type="ECO:0000259" key="1">
    <source>
        <dbReference type="Pfam" id="PF06978"/>
    </source>
</evidence>
<dbReference type="AlphaFoldDB" id="A0A1Q9DX72"/>
<dbReference type="InterPro" id="IPR036770">
    <property type="entry name" value="Ankyrin_rpt-contain_sf"/>
</dbReference>
<dbReference type="InterPro" id="IPR002110">
    <property type="entry name" value="Ankyrin_rpt"/>
</dbReference>
<dbReference type="GO" id="GO:0005655">
    <property type="term" value="C:nucleolar ribonuclease P complex"/>
    <property type="evidence" value="ECO:0007669"/>
    <property type="project" value="InterPro"/>
</dbReference>
<dbReference type="InterPro" id="IPR009723">
    <property type="entry name" value="Pop1_N"/>
</dbReference>
<accession>A0A1Q9DX72</accession>
<dbReference type="Pfam" id="PF06978">
    <property type="entry name" value="POP1_N"/>
    <property type="match status" value="1"/>
</dbReference>
<dbReference type="PANTHER" id="PTHR22731:SF3">
    <property type="entry name" value="RIBONUCLEASES P_MRP PROTEIN SUBUNIT POP1"/>
    <property type="match status" value="1"/>
</dbReference>
<feature type="domain" description="Pop1 N-terminal" evidence="1">
    <location>
        <begin position="145"/>
        <end position="201"/>
    </location>
</feature>
<dbReference type="EMBL" id="LSRX01000351">
    <property type="protein sequence ID" value="OLP99761.1"/>
    <property type="molecule type" value="Genomic_DNA"/>
</dbReference>
<dbReference type="Proteomes" id="UP000186817">
    <property type="component" value="Unassembled WGS sequence"/>
</dbReference>
<protein>
    <submittedName>
        <fullName evidence="2">Ribonucleases P/MRP protein subunit POP1</fullName>
    </submittedName>
</protein>
<gene>
    <name evidence="2" type="primary">POP1</name>
    <name evidence="2" type="ORF">AK812_SmicGene17651</name>
</gene>
<comment type="caution">
    <text evidence="2">The sequence shown here is derived from an EMBL/GenBank/DDBJ whole genome shotgun (WGS) entry which is preliminary data.</text>
</comment>
<dbReference type="Pfam" id="PF00023">
    <property type="entry name" value="Ank"/>
    <property type="match status" value="1"/>
</dbReference>
<dbReference type="PROSITE" id="PS50088">
    <property type="entry name" value="ANK_REPEAT"/>
    <property type="match status" value="3"/>
</dbReference>
<reference evidence="2 3" key="1">
    <citation type="submission" date="2016-02" db="EMBL/GenBank/DDBJ databases">
        <title>Genome analysis of coral dinoflagellate symbionts highlights evolutionary adaptations to a symbiotic lifestyle.</title>
        <authorList>
            <person name="Aranda M."/>
            <person name="Li Y."/>
            <person name="Liew Y.J."/>
            <person name="Baumgarten S."/>
            <person name="Simakov O."/>
            <person name="Wilson M."/>
            <person name="Piel J."/>
            <person name="Ashoor H."/>
            <person name="Bougouffa S."/>
            <person name="Bajic V.B."/>
            <person name="Ryu T."/>
            <person name="Ravasi T."/>
            <person name="Bayer T."/>
            <person name="Micklem G."/>
            <person name="Kim H."/>
            <person name="Bhak J."/>
            <person name="Lajeunesse T.C."/>
            <person name="Voolstra C.R."/>
        </authorList>
    </citation>
    <scope>NUCLEOTIDE SEQUENCE [LARGE SCALE GENOMIC DNA]</scope>
    <source>
        <strain evidence="2 3">CCMP2467</strain>
    </source>
</reference>
<proteinExistence type="predicted"/>
<dbReference type="SMART" id="SM00248">
    <property type="entry name" value="ANK"/>
    <property type="match status" value="5"/>
</dbReference>
<dbReference type="InterPro" id="IPR039182">
    <property type="entry name" value="Pop1"/>
</dbReference>
<dbReference type="PANTHER" id="PTHR22731">
    <property type="entry name" value="RIBONUCLEASES P/MRP PROTEIN SUBUNIT POP1"/>
    <property type="match status" value="1"/>
</dbReference>
<dbReference type="GO" id="GO:0000172">
    <property type="term" value="C:ribonuclease MRP complex"/>
    <property type="evidence" value="ECO:0007669"/>
    <property type="project" value="InterPro"/>
</dbReference>
<dbReference type="OrthoDB" id="444199at2759"/>